<reference evidence="4 5" key="1">
    <citation type="submission" date="2023-06" db="EMBL/GenBank/DDBJ databases">
        <title>Campylobacter magnum sp. nov., isolated from cecal contents of domestic pigs (Sus scrofa domesticus).</title>
        <authorList>
            <person name="Papic B."/>
            <person name="Gruntar I."/>
        </authorList>
    </citation>
    <scope>NUCLEOTIDE SEQUENCE [LARGE SCALE GENOMIC DNA]</scope>
    <source>
        <strain evidence="5">34484-21</strain>
    </source>
</reference>
<organism evidence="4 5">
    <name type="scientific">Campylobacter magnus</name>
    <dbReference type="NCBI Taxonomy" id="3026462"/>
    <lineage>
        <taxon>Bacteria</taxon>
        <taxon>Pseudomonadati</taxon>
        <taxon>Campylobacterota</taxon>
        <taxon>Epsilonproteobacteria</taxon>
        <taxon>Campylobacterales</taxon>
        <taxon>Campylobacteraceae</taxon>
        <taxon>Campylobacter</taxon>
    </lineage>
</organism>
<feature type="signal peptide" evidence="2">
    <location>
        <begin position="1"/>
        <end position="16"/>
    </location>
</feature>
<protein>
    <submittedName>
        <fullName evidence="4">Multiheme c-type cytochrome</fullName>
    </submittedName>
</protein>
<dbReference type="SUPFAM" id="SSF48695">
    <property type="entry name" value="Multiheme cytochromes"/>
    <property type="match status" value="1"/>
</dbReference>
<dbReference type="EMBL" id="JAULJQ010000001">
    <property type="protein sequence ID" value="MDO2408642.1"/>
    <property type="molecule type" value="Genomic_DNA"/>
</dbReference>
<feature type="domain" description="Cytochrome c-552/4" evidence="3">
    <location>
        <begin position="25"/>
        <end position="84"/>
    </location>
</feature>
<feature type="chain" id="PRO_5046194563" evidence="2">
    <location>
        <begin position="17"/>
        <end position="393"/>
    </location>
</feature>
<evidence type="ECO:0000313" key="5">
    <source>
        <dbReference type="Proteomes" id="UP001171111"/>
    </source>
</evidence>
<sequence>MKFVFFAVFLAVFAHGVDGFMDAIECTTCHRTQTNFWKKSMHSNHNSELYIAVLEAVAKQTDTLKTEMLSLCSRCHNPELAMNKNLNTYMFSKILGIENSATREIDEVAKSTSKISGVTCSFCHRIDSIKPNPHGSLAGSELVEWIKEEDTFSGPFASNVNEFHKNMQKDIFRSDQICLTCHNQVSMKDKNGKPLIISSYTTGDEMMDLSKSCADCHMSEIQKNLSVSGADIAELREVREHRFTGGHDMSQVRSAFRYEYDKESKSIFIQNTSPHMVPTGFGGRLLEFVFSYEDKKGNILEQSETRTFGAHYKKNGRPALQYIADSMQDERLEGLEKKQIKLNPPKDAYRVNIKINYHFISPELIKEYDLKISPKAAGPMVIEYQNGGSFVLE</sequence>
<dbReference type="PANTHER" id="PTHR35038">
    <property type="entry name" value="DISSIMILATORY SULFITE REDUCTASE SIRA"/>
    <property type="match status" value="1"/>
</dbReference>
<dbReference type="InterPro" id="IPR036280">
    <property type="entry name" value="Multihaem_cyt_sf"/>
</dbReference>
<dbReference type="InterPro" id="IPR023155">
    <property type="entry name" value="Cyt_c-552/4"/>
</dbReference>
<keyword evidence="5" id="KW-1185">Reference proteome</keyword>
<dbReference type="RefSeq" id="WP_302243372.1">
    <property type="nucleotide sequence ID" value="NZ_JAULJQ010000001.1"/>
</dbReference>
<dbReference type="Gene3D" id="1.10.1130.10">
    <property type="entry name" value="Flavocytochrome C3, Chain A"/>
    <property type="match status" value="1"/>
</dbReference>
<evidence type="ECO:0000256" key="2">
    <source>
        <dbReference type="SAM" id="SignalP"/>
    </source>
</evidence>
<evidence type="ECO:0000313" key="4">
    <source>
        <dbReference type="EMBL" id="MDO2408642.1"/>
    </source>
</evidence>
<evidence type="ECO:0000259" key="3">
    <source>
        <dbReference type="Pfam" id="PF13435"/>
    </source>
</evidence>
<dbReference type="InterPro" id="IPR051829">
    <property type="entry name" value="Multiheme_Cytochr_ET"/>
</dbReference>
<proteinExistence type="predicted"/>
<evidence type="ECO:0000256" key="1">
    <source>
        <dbReference type="ARBA" id="ARBA00022729"/>
    </source>
</evidence>
<accession>A0ABT8T9X1</accession>
<dbReference type="Proteomes" id="UP001171111">
    <property type="component" value="Unassembled WGS sequence"/>
</dbReference>
<comment type="caution">
    <text evidence="4">The sequence shown here is derived from an EMBL/GenBank/DDBJ whole genome shotgun (WGS) entry which is preliminary data.</text>
</comment>
<name>A0ABT8T9X1_9BACT</name>
<keyword evidence="1 2" id="KW-0732">Signal</keyword>
<dbReference type="Pfam" id="PF13435">
    <property type="entry name" value="Cytochrome_C554"/>
    <property type="match status" value="1"/>
</dbReference>
<gene>
    <name evidence="4" type="ORF">Q2362_00825</name>
</gene>